<dbReference type="InterPro" id="IPR013083">
    <property type="entry name" value="Znf_RING/FYVE/PHD"/>
</dbReference>
<proteinExistence type="predicted"/>
<feature type="region of interest" description="Disordered" evidence="6">
    <location>
        <begin position="508"/>
        <end position="532"/>
    </location>
</feature>
<dbReference type="EMBL" id="JACBKZ010000002">
    <property type="protein sequence ID" value="KAF5957702.1"/>
    <property type="molecule type" value="Genomic_DNA"/>
</dbReference>
<dbReference type="PANTHER" id="PTHR33304:SF36">
    <property type="entry name" value="GB|AAF26970.1-RELATED"/>
    <property type="match status" value="1"/>
</dbReference>
<dbReference type="SUPFAM" id="SSF57903">
    <property type="entry name" value="FYVE/PHD zinc finger"/>
    <property type="match status" value="1"/>
</dbReference>
<keyword evidence="1" id="KW-0479">Metal-binding</keyword>
<feature type="domain" description="AIPP2-like SPOC-like" evidence="7">
    <location>
        <begin position="227"/>
        <end position="356"/>
    </location>
</feature>
<evidence type="ECO:0000256" key="3">
    <source>
        <dbReference type="ARBA" id="ARBA00022833"/>
    </source>
</evidence>
<reference evidence="9" key="1">
    <citation type="journal article" date="2020" name="Nat. Commun.">
        <title>Genome assembly of wild tea tree DASZ reveals pedigree and selection history of tea varieties.</title>
        <authorList>
            <person name="Zhang W."/>
            <person name="Zhang Y."/>
            <person name="Qiu H."/>
            <person name="Guo Y."/>
            <person name="Wan H."/>
            <person name="Zhang X."/>
            <person name="Scossa F."/>
            <person name="Alseekh S."/>
            <person name="Zhang Q."/>
            <person name="Wang P."/>
            <person name="Xu L."/>
            <person name="Schmidt M.H."/>
            <person name="Jia X."/>
            <person name="Li D."/>
            <person name="Zhu A."/>
            <person name="Guo F."/>
            <person name="Chen W."/>
            <person name="Ni D."/>
            <person name="Usadel B."/>
            <person name="Fernie A.R."/>
            <person name="Wen W."/>
        </authorList>
    </citation>
    <scope>NUCLEOTIDE SEQUENCE [LARGE SCALE GENOMIC DNA]</scope>
    <source>
        <strain evidence="9">cv. G240</strain>
    </source>
</reference>
<feature type="region of interest" description="Disordered" evidence="6">
    <location>
        <begin position="57"/>
        <end position="82"/>
    </location>
</feature>
<evidence type="ECO:0000313" key="8">
    <source>
        <dbReference type="EMBL" id="KAF5957702.1"/>
    </source>
</evidence>
<dbReference type="Proteomes" id="UP000593564">
    <property type="component" value="Unassembled WGS sequence"/>
</dbReference>
<keyword evidence="9" id="KW-1185">Reference proteome</keyword>
<dbReference type="Pfam" id="PF23121">
    <property type="entry name" value="SPOC_AIPP2"/>
    <property type="match status" value="1"/>
</dbReference>
<feature type="region of interest" description="Disordered" evidence="6">
    <location>
        <begin position="141"/>
        <end position="170"/>
    </location>
</feature>
<dbReference type="GO" id="GO:0008270">
    <property type="term" value="F:zinc ion binding"/>
    <property type="evidence" value="ECO:0007669"/>
    <property type="project" value="UniProtKB-KW"/>
</dbReference>
<evidence type="ECO:0000313" key="9">
    <source>
        <dbReference type="Proteomes" id="UP000593564"/>
    </source>
</evidence>
<dbReference type="Gene3D" id="3.30.40.10">
    <property type="entry name" value="Zinc/RING finger domain, C3HC4 (zinc finger)"/>
    <property type="match status" value="1"/>
</dbReference>
<name>A0A7J7HXY2_CAMSI</name>
<protein>
    <recommendedName>
        <fullName evidence="7">AIPP2-like SPOC-like domain-containing protein</fullName>
    </recommendedName>
</protein>
<evidence type="ECO:0000256" key="5">
    <source>
        <dbReference type="ARBA" id="ARBA00023163"/>
    </source>
</evidence>
<keyword evidence="3" id="KW-0862">Zinc</keyword>
<dbReference type="GO" id="GO:0140566">
    <property type="term" value="F:histone reader activity"/>
    <property type="evidence" value="ECO:0007669"/>
    <property type="project" value="InterPro"/>
</dbReference>
<dbReference type="InterPro" id="IPR011011">
    <property type="entry name" value="Znf_FYVE_PHD"/>
</dbReference>
<evidence type="ECO:0000256" key="4">
    <source>
        <dbReference type="ARBA" id="ARBA00023015"/>
    </source>
</evidence>
<evidence type="ECO:0000256" key="1">
    <source>
        <dbReference type="ARBA" id="ARBA00022723"/>
    </source>
</evidence>
<evidence type="ECO:0000256" key="6">
    <source>
        <dbReference type="SAM" id="MobiDB-lite"/>
    </source>
</evidence>
<comment type="caution">
    <text evidence="8">The sequence shown here is derived from an EMBL/GenBank/DDBJ whole genome shotgun (WGS) entry which is preliminary data.</text>
</comment>
<dbReference type="PANTHER" id="PTHR33304">
    <property type="match status" value="1"/>
</dbReference>
<keyword evidence="4" id="KW-0805">Transcription regulation</keyword>
<gene>
    <name evidence="8" type="ORF">HYC85_004927</name>
</gene>
<reference evidence="8 9" key="2">
    <citation type="submission" date="2020-07" db="EMBL/GenBank/DDBJ databases">
        <title>Genome assembly of wild tea tree DASZ reveals pedigree and selection history of tea varieties.</title>
        <authorList>
            <person name="Zhang W."/>
        </authorList>
    </citation>
    <scope>NUCLEOTIDE SEQUENCE [LARGE SCALE GENOMIC DNA]</scope>
    <source>
        <strain evidence="9">cv. G240</strain>
        <tissue evidence="8">Leaf</tissue>
    </source>
</reference>
<accession>A0A7J7HXY2</accession>
<sequence>MEEPCGICGDVGVVDAISVCSQCKTAREHVYCRKSFNDDIPNQWLCETCEMEGKISPKSLKEDSSTTKPSGTVDKENKGSADCSKLPKWEKIVKTGKVKYIAAEEAILLSSGAKKFHSPSKINVHSSSGPAVTLGLVSSRTPIKPRATPPKSPVVVKANPSFRPSGLLPSRHGKMQINSVVQQEGPKGGNDCANVESRNFDAENHDLTDILPEAEKCFQVPALHSYWKGSFEIVTNNNKELNDGFRAHPPSKVRRKIYEFSKKLPEVLQFKMLPRDSVWTEIFQDDCPNEDDIGMYFFSNNSQRSANYIFLLEFMETQELVMRCYMDGVELFVFTSKLLSSKSQRWNGEYFLWGVFRRVKKHKDVCKLNEEHPSSDCAQDTGNANGDDGVVDMDIDMLAGKDVGRVDIANSRESSRRSCGTSGEENATIISVPGSNTEIHSVSREVDSAIQQPSREVKKELCNDIPPGFKGIYKLKVQNYAHKEATVPVEKQLRLDGRVISPAKGSACRLQPKPIEDSDSPRLQGKHRQAPARTLATDSMAAYTCPLSVKRNAFDVAEKVVGHDNERCVKTEKNEFMPTPISKEDCSKSPLCSQFKDKVPPRRQ</sequence>
<dbReference type="GO" id="GO:0034244">
    <property type="term" value="P:negative regulation of transcription elongation by RNA polymerase II"/>
    <property type="evidence" value="ECO:0007669"/>
    <property type="project" value="InterPro"/>
</dbReference>
<keyword evidence="5" id="KW-0804">Transcription</keyword>
<organism evidence="8 9">
    <name type="scientific">Camellia sinensis</name>
    <name type="common">Tea plant</name>
    <name type="synonym">Thea sinensis</name>
    <dbReference type="NCBI Taxonomy" id="4442"/>
    <lineage>
        <taxon>Eukaryota</taxon>
        <taxon>Viridiplantae</taxon>
        <taxon>Streptophyta</taxon>
        <taxon>Embryophyta</taxon>
        <taxon>Tracheophyta</taxon>
        <taxon>Spermatophyta</taxon>
        <taxon>Magnoliopsida</taxon>
        <taxon>eudicotyledons</taxon>
        <taxon>Gunneridae</taxon>
        <taxon>Pentapetalae</taxon>
        <taxon>asterids</taxon>
        <taxon>Ericales</taxon>
        <taxon>Theaceae</taxon>
        <taxon>Camellia</taxon>
    </lineage>
</organism>
<evidence type="ECO:0000259" key="7">
    <source>
        <dbReference type="Pfam" id="PF23121"/>
    </source>
</evidence>
<keyword evidence="2" id="KW-0863">Zinc-finger</keyword>
<dbReference type="AlphaFoldDB" id="A0A7J7HXY2"/>
<evidence type="ECO:0000256" key="2">
    <source>
        <dbReference type="ARBA" id="ARBA00022771"/>
    </source>
</evidence>
<dbReference type="InterPro" id="IPR049914">
    <property type="entry name" value="PHD1-3/5-6"/>
</dbReference>
<feature type="compositionally biased region" description="Basic and acidic residues" evidence="6">
    <location>
        <begin position="73"/>
        <end position="82"/>
    </location>
</feature>
<dbReference type="InterPro" id="IPR056280">
    <property type="entry name" value="AIPP2-like_SPOC"/>
</dbReference>